<evidence type="ECO:0000313" key="4">
    <source>
        <dbReference type="Proteomes" id="UP000235672"/>
    </source>
</evidence>
<evidence type="ECO:0000256" key="1">
    <source>
        <dbReference type="SAM" id="MobiDB-lite"/>
    </source>
</evidence>
<organism evidence="3 4">
    <name type="scientific">Hyaloscypha hepaticicola</name>
    <dbReference type="NCBI Taxonomy" id="2082293"/>
    <lineage>
        <taxon>Eukaryota</taxon>
        <taxon>Fungi</taxon>
        <taxon>Dikarya</taxon>
        <taxon>Ascomycota</taxon>
        <taxon>Pezizomycotina</taxon>
        <taxon>Leotiomycetes</taxon>
        <taxon>Helotiales</taxon>
        <taxon>Hyaloscyphaceae</taxon>
        <taxon>Hyaloscypha</taxon>
    </lineage>
</organism>
<dbReference type="Pfam" id="PF20253">
    <property type="entry name" value="DUF6604"/>
    <property type="match status" value="1"/>
</dbReference>
<name>A0A2J6PRU6_9HELO</name>
<dbReference type="OrthoDB" id="5238236at2759"/>
<keyword evidence="4" id="KW-1185">Reference proteome</keyword>
<protein>
    <recommendedName>
        <fullName evidence="2">DUF6604 domain-containing protein</fullName>
    </recommendedName>
</protein>
<dbReference type="EMBL" id="KZ613504">
    <property type="protein sequence ID" value="PMD16729.1"/>
    <property type="molecule type" value="Genomic_DNA"/>
</dbReference>
<gene>
    <name evidence="3" type="ORF">NA56DRAFT_649297</name>
</gene>
<reference evidence="3 4" key="1">
    <citation type="submission" date="2016-05" db="EMBL/GenBank/DDBJ databases">
        <title>A degradative enzymes factory behind the ericoid mycorrhizal symbiosis.</title>
        <authorList>
            <consortium name="DOE Joint Genome Institute"/>
            <person name="Martino E."/>
            <person name="Morin E."/>
            <person name="Grelet G."/>
            <person name="Kuo A."/>
            <person name="Kohler A."/>
            <person name="Daghino S."/>
            <person name="Barry K."/>
            <person name="Choi C."/>
            <person name="Cichocki N."/>
            <person name="Clum A."/>
            <person name="Copeland A."/>
            <person name="Hainaut M."/>
            <person name="Haridas S."/>
            <person name="Labutti K."/>
            <person name="Lindquist E."/>
            <person name="Lipzen A."/>
            <person name="Khouja H.-R."/>
            <person name="Murat C."/>
            <person name="Ohm R."/>
            <person name="Olson A."/>
            <person name="Spatafora J."/>
            <person name="Veneault-Fourrey C."/>
            <person name="Henrissat B."/>
            <person name="Grigoriev I."/>
            <person name="Martin F."/>
            <person name="Perotto S."/>
        </authorList>
    </citation>
    <scope>NUCLEOTIDE SEQUENCE [LARGE SCALE GENOMIC DNA]</scope>
    <source>
        <strain evidence="3 4">UAMH 7357</strain>
    </source>
</reference>
<dbReference type="AlphaFoldDB" id="A0A2J6PRU6"/>
<dbReference type="PANTHER" id="PTHR38795:SF1">
    <property type="entry name" value="DUF6604 DOMAIN-CONTAINING PROTEIN"/>
    <property type="match status" value="1"/>
</dbReference>
<accession>A0A2J6PRU6</accession>
<feature type="region of interest" description="Disordered" evidence="1">
    <location>
        <begin position="44"/>
        <end position="71"/>
    </location>
</feature>
<dbReference type="PANTHER" id="PTHR38795">
    <property type="entry name" value="DUF6604 DOMAIN-CONTAINING PROTEIN"/>
    <property type="match status" value="1"/>
</dbReference>
<sequence length="796" mass="89125">MLPGFLESTYKKYKNDTSIFVKWLCEAGSKCGYAISTAQTVKEEPAAKGPRLKGKARKEAKQAINSQASGSLKPVPSEARIVSLKELLPLAQAIVNSKNPMSIPSDIMRAGFRAVSARKKCAGYFKNNTDPRDAKTARANQGHSYFISLMEEVIMALQPCFALSAGAEQTAKPDSKTTGYSIEDLENKFAALEVEEPIERSDDAQPINSKAPETFYELELPKNKENAEAEKLFALFCLFDDFQNLRTFVADLWTGYGAGRVDLITASVTTNAAFQLALRTQEEMQTAYPECGDYQSVLGLLMTMFSKPTGQTDEIEVDDRIVKWMFAPAHQILDSFCDVLIPNQVPLMKRGHFGVYNPGLDRDKMSDMQQQSQDLILFMELLPEFAFIERYRAPLVASDELTRGLIKMIESKNIPIWLTFATTVLLDIHHTLKDKADLGFKQLQAIGRRASGTLSRYQEFSQNITSPSTWPTSNANIIRELARGINDGILKDQIFPIKDKQYKKKNSLYSPETERFYLYKRHPILCGILAFRILLEMDHAGNTLCNAWGTAIYPAHFYNALKQKANPVKPWPMMDQLISIHTEERLFLGAAPKTIVDCHKQISLILGYSASSYAANRRHNKMIVSKNGPRGLKETSVLGEIFHEGLAADSNGNISFTLHNIEALLNEQAAATSKIKKRFNKTHRLTSLELLTALSTAIPLELPNLRFDYFTMHEQSITLLRRLQKELDPELRKYVGPGYIENESQLPFVALYVVMIACGSFKAAEAVGMDGEAVNSRLLEKAGEILDGFIEELGKD</sequence>
<proteinExistence type="predicted"/>
<dbReference type="InterPro" id="IPR046539">
    <property type="entry name" value="DUF6604"/>
</dbReference>
<dbReference type="STRING" id="1745343.A0A2J6PRU6"/>
<evidence type="ECO:0000259" key="2">
    <source>
        <dbReference type="Pfam" id="PF20253"/>
    </source>
</evidence>
<feature type="domain" description="DUF6604" evidence="2">
    <location>
        <begin position="11"/>
        <end position="285"/>
    </location>
</feature>
<dbReference type="Proteomes" id="UP000235672">
    <property type="component" value="Unassembled WGS sequence"/>
</dbReference>
<evidence type="ECO:0000313" key="3">
    <source>
        <dbReference type="EMBL" id="PMD16729.1"/>
    </source>
</evidence>